<evidence type="ECO:0000313" key="3">
    <source>
        <dbReference type="Proteomes" id="UP000541444"/>
    </source>
</evidence>
<evidence type="ECO:0000313" key="2">
    <source>
        <dbReference type="EMBL" id="KAF6141217.1"/>
    </source>
</evidence>
<dbReference type="PANTHER" id="PTHR31973:SF129">
    <property type="entry name" value="SWIM-TYPE DOMAIN-CONTAINING PROTEIN"/>
    <property type="match status" value="1"/>
</dbReference>
<dbReference type="PANTHER" id="PTHR31973">
    <property type="entry name" value="POLYPROTEIN, PUTATIVE-RELATED"/>
    <property type="match status" value="1"/>
</dbReference>
<dbReference type="Proteomes" id="UP000541444">
    <property type="component" value="Unassembled WGS sequence"/>
</dbReference>
<organism evidence="2 3">
    <name type="scientific">Kingdonia uniflora</name>
    <dbReference type="NCBI Taxonomy" id="39325"/>
    <lineage>
        <taxon>Eukaryota</taxon>
        <taxon>Viridiplantae</taxon>
        <taxon>Streptophyta</taxon>
        <taxon>Embryophyta</taxon>
        <taxon>Tracheophyta</taxon>
        <taxon>Spermatophyta</taxon>
        <taxon>Magnoliopsida</taxon>
        <taxon>Ranunculales</taxon>
        <taxon>Circaeasteraceae</taxon>
        <taxon>Kingdonia</taxon>
    </lineage>
</organism>
<protein>
    <submittedName>
        <fullName evidence="2">Uncharacterized protein</fullName>
    </submittedName>
</protein>
<keyword evidence="3" id="KW-1185">Reference proteome</keyword>
<dbReference type="EMBL" id="JACGCM010002329">
    <property type="protein sequence ID" value="KAF6141217.1"/>
    <property type="molecule type" value="Genomic_DNA"/>
</dbReference>
<feature type="region of interest" description="Disordered" evidence="1">
    <location>
        <begin position="1"/>
        <end position="20"/>
    </location>
</feature>
<comment type="caution">
    <text evidence="2">The sequence shown here is derived from an EMBL/GenBank/DDBJ whole genome shotgun (WGS) entry which is preliminary data.</text>
</comment>
<proteinExistence type="predicted"/>
<evidence type="ECO:0000256" key="1">
    <source>
        <dbReference type="SAM" id="MobiDB-lite"/>
    </source>
</evidence>
<reference evidence="2 3" key="1">
    <citation type="journal article" date="2020" name="IScience">
        <title>Genome Sequencing of the Endangered Kingdonia uniflora (Circaeasteraceae, Ranunculales) Reveals Potential Mechanisms of Evolutionary Specialization.</title>
        <authorList>
            <person name="Sun Y."/>
            <person name="Deng T."/>
            <person name="Zhang A."/>
            <person name="Moore M.J."/>
            <person name="Landis J.B."/>
            <person name="Lin N."/>
            <person name="Zhang H."/>
            <person name="Zhang X."/>
            <person name="Huang J."/>
            <person name="Zhang X."/>
            <person name="Sun H."/>
            <person name="Wang H."/>
        </authorList>
    </citation>
    <scope>NUCLEOTIDE SEQUENCE [LARGE SCALE GENOMIC DNA]</scope>
    <source>
        <strain evidence="2">TB1705</strain>
        <tissue evidence="2">Leaf</tissue>
    </source>
</reference>
<sequence>MLRESGQVQGPLASNVQANDFQPNDVQQFHKIPIDAQASDVQENIDVNNVDAEEHYYSTHSSYDGDGVPTIDDIAKYQEFKDFMGENNNIYDKEENMAILDSRQVDNCVDPIVIGMEWPTINEARSYIRIWSIQIKFTYYQKNNKSYRLRFKCDSEDKNKLANILWVANYYEDRLKNIKLSRPIDVFTTIRRKFGINLSYWTAWNAWTICMEKIVGSYDKGYFKMSSLVRELLIVNPGSIIGWLRGYMPVPGLDGYFLKGKYGGVCLSVIARAFKIVDKDDFLAKLGEDHLFAKQWLERKPPET</sequence>
<accession>A0A7J7LF08</accession>
<dbReference type="AlphaFoldDB" id="A0A7J7LF08"/>
<name>A0A7J7LF08_9MAGN</name>
<gene>
    <name evidence="2" type="ORF">GIB67_024301</name>
</gene>